<keyword evidence="5" id="KW-0862">Zinc</keyword>
<evidence type="ECO:0000256" key="4">
    <source>
        <dbReference type="ARBA" id="ARBA00022771"/>
    </source>
</evidence>
<evidence type="ECO:0000256" key="7">
    <source>
        <dbReference type="PROSITE-ProRule" id="PRU00042"/>
    </source>
</evidence>
<feature type="domain" description="C2H2-type" evidence="8">
    <location>
        <begin position="225"/>
        <end position="248"/>
    </location>
</feature>
<dbReference type="FunFam" id="3.30.160.60:FF:000446">
    <property type="entry name" value="Zinc finger protein"/>
    <property type="match status" value="1"/>
</dbReference>
<feature type="domain" description="C2H2-type" evidence="8">
    <location>
        <begin position="513"/>
        <end position="540"/>
    </location>
</feature>
<dbReference type="FunFam" id="3.30.160.60:FF:000110">
    <property type="entry name" value="Zinc finger protein-like"/>
    <property type="match status" value="1"/>
</dbReference>
<dbReference type="PANTHER" id="PTHR24394">
    <property type="entry name" value="ZINC FINGER PROTEIN"/>
    <property type="match status" value="1"/>
</dbReference>
<dbReference type="PANTHER" id="PTHR24394:SF29">
    <property type="entry name" value="MYONEURIN"/>
    <property type="match status" value="1"/>
</dbReference>
<name>A0AAD4K842_9MUSC</name>
<protein>
    <recommendedName>
        <fullName evidence="8">C2H2-type domain-containing protein</fullName>
    </recommendedName>
</protein>
<comment type="caution">
    <text evidence="9">The sequence shown here is derived from an EMBL/GenBank/DDBJ whole genome shotgun (WGS) entry which is preliminary data.</text>
</comment>
<evidence type="ECO:0000256" key="2">
    <source>
        <dbReference type="ARBA" id="ARBA00022723"/>
    </source>
</evidence>
<reference evidence="9" key="1">
    <citation type="journal article" date="2021" name="Mol. Ecol. Resour.">
        <title>Phylogenomic analyses of the genus Drosophila reveals genomic signals of climate adaptation.</title>
        <authorList>
            <person name="Li F."/>
            <person name="Rane R.V."/>
            <person name="Luria V."/>
            <person name="Xiong Z."/>
            <person name="Chen J."/>
            <person name="Li Z."/>
            <person name="Catullo R.A."/>
            <person name="Griffin P.C."/>
            <person name="Schiffer M."/>
            <person name="Pearce S."/>
            <person name="Lee S.F."/>
            <person name="McElroy K."/>
            <person name="Stocker A."/>
            <person name="Shirriffs J."/>
            <person name="Cockerell F."/>
            <person name="Coppin C."/>
            <person name="Sgro C.M."/>
            <person name="Karger A."/>
            <person name="Cain J.W."/>
            <person name="Weber J.A."/>
            <person name="Santpere G."/>
            <person name="Kirschner M.W."/>
            <person name="Hoffmann A.A."/>
            <person name="Oakeshott J.G."/>
            <person name="Zhang G."/>
        </authorList>
    </citation>
    <scope>NUCLEOTIDE SEQUENCE</scope>
    <source>
        <strain evidence="9">BGI-SZ-2011g</strain>
    </source>
</reference>
<comment type="subcellular location">
    <subcellularLocation>
        <location evidence="1">Nucleus</location>
    </subcellularLocation>
</comment>
<dbReference type="InterPro" id="IPR036236">
    <property type="entry name" value="Znf_C2H2_sf"/>
</dbReference>
<keyword evidence="10" id="KW-1185">Reference proteome</keyword>
<feature type="domain" description="C2H2-type" evidence="8">
    <location>
        <begin position="600"/>
        <end position="627"/>
    </location>
</feature>
<evidence type="ECO:0000313" key="9">
    <source>
        <dbReference type="EMBL" id="KAH8381409.1"/>
    </source>
</evidence>
<dbReference type="FunFam" id="3.30.160.60:FF:001102">
    <property type="entry name" value="Transcription factor IIIA"/>
    <property type="match status" value="1"/>
</dbReference>
<dbReference type="SMART" id="SM00355">
    <property type="entry name" value="ZnF_C2H2"/>
    <property type="match status" value="10"/>
</dbReference>
<proteinExistence type="predicted"/>
<evidence type="ECO:0000256" key="1">
    <source>
        <dbReference type="ARBA" id="ARBA00004123"/>
    </source>
</evidence>
<dbReference type="Pfam" id="PF00096">
    <property type="entry name" value="zf-C2H2"/>
    <property type="match status" value="3"/>
</dbReference>
<feature type="domain" description="C2H2-type" evidence="8">
    <location>
        <begin position="628"/>
        <end position="658"/>
    </location>
</feature>
<evidence type="ECO:0000313" key="10">
    <source>
        <dbReference type="Proteomes" id="UP001200034"/>
    </source>
</evidence>
<feature type="non-terminal residue" evidence="9">
    <location>
        <position position="678"/>
    </location>
</feature>
<dbReference type="Proteomes" id="UP001200034">
    <property type="component" value="Unassembled WGS sequence"/>
</dbReference>
<organism evidence="9 10">
    <name type="scientific">Drosophila rubida</name>
    <dbReference type="NCBI Taxonomy" id="30044"/>
    <lineage>
        <taxon>Eukaryota</taxon>
        <taxon>Metazoa</taxon>
        <taxon>Ecdysozoa</taxon>
        <taxon>Arthropoda</taxon>
        <taxon>Hexapoda</taxon>
        <taxon>Insecta</taxon>
        <taxon>Pterygota</taxon>
        <taxon>Neoptera</taxon>
        <taxon>Endopterygota</taxon>
        <taxon>Diptera</taxon>
        <taxon>Brachycera</taxon>
        <taxon>Muscomorpha</taxon>
        <taxon>Ephydroidea</taxon>
        <taxon>Drosophilidae</taxon>
        <taxon>Drosophila</taxon>
    </lineage>
</organism>
<dbReference type="PROSITE" id="PS00028">
    <property type="entry name" value="ZINC_FINGER_C2H2_1"/>
    <property type="match status" value="10"/>
</dbReference>
<feature type="domain" description="C2H2-type" evidence="8">
    <location>
        <begin position="572"/>
        <end position="599"/>
    </location>
</feature>
<keyword evidence="4 7" id="KW-0863">Zinc-finger</keyword>
<dbReference type="Gene3D" id="3.30.160.60">
    <property type="entry name" value="Classic Zinc Finger"/>
    <property type="match status" value="6"/>
</dbReference>
<dbReference type="PROSITE" id="PS50157">
    <property type="entry name" value="ZINC_FINGER_C2H2_2"/>
    <property type="match status" value="8"/>
</dbReference>
<dbReference type="AlphaFoldDB" id="A0AAD4K842"/>
<feature type="domain" description="C2H2-type" evidence="8">
    <location>
        <begin position="355"/>
        <end position="382"/>
    </location>
</feature>
<feature type="domain" description="C2H2-type" evidence="8">
    <location>
        <begin position="541"/>
        <end position="571"/>
    </location>
</feature>
<dbReference type="GO" id="GO:0005634">
    <property type="term" value="C:nucleus"/>
    <property type="evidence" value="ECO:0007669"/>
    <property type="project" value="UniProtKB-SubCell"/>
</dbReference>
<evidence type="ECO:0000256" key="3">
    <source>
        <dbReference type="ARBA" id="ARBA00022737"/>
    </source>
</evidence>
<accession>A0AAD4K842</accession>
<keyword evidence="3" id="KW-0677">Repeat</keyword>
<sequence length="678" mass="78129">MNFYESGEFVMAEFECDTELLVDRSCELQQGATVLVANETDGVVNFEDLSKFFDITNVIQIEAEDAVERTLADPDLKQILQEADDKFDFDPEAEQEKLRDFLVEANNKMVSQKNLPIGEYSMSINLEIASLKSIIKCSNCNGLFHSGAFQEHRCEVYPKPITAAPKQPPVAAADKPVQPKKLPSERILIENQVRIRRYVKEELKYDLETGVDSSKVKKSSSKGPNECNICDRKFVHASGLVRHMEKHALDLIPTQSNVQHSALSALGLLVVLKCNKCGRVFYDAKIALEHIPAHYTLLPPPKKSTAVKETEAGLKRQLDALFVEGHQLMAISMQLEKLQRYEHELFTSLILSHVLQCEFCDYIFADISCLLHHAATHVPERRFECFACSLLMTTAKEASVHYQTDCVYMREGLKQLQISPSRYFVCNVCELKFGNVELLQEHRYSCYHYFPRLNESGKRLLLPCEFCASNFEYAHEIQPHYEEKHLNKKKREKELRHNNGSAGNAAVGRLRQYLCDICGKSYTQSSHLWQHLRFHQGVKPFVCDEPGCGRKFTIRPDLNDHTRKCHTGERPYHCLVCGKRFLTGSVFYQHRLIHRGERRYECDECGKRFYRADALKNHQRIHTGEKPYDCQYCTKTFRQRGDRDKHVRARHSHLDENARLMMRMQKLELETAAALKAK</sequence>
<dbReference type="FunFam" id="3.30.160.60:FF:000202">
    <property type="entry name" value="Zinc finger protein 574"/>
    <property type="match status" value="1"/>
</dbReference>
<dbReference type="InterPro" id="IPR013087">
    <property type="entry name" value="Znf_C2H2_type"/>
</dbReference>
<dbReference type="SUPFAM" id="SSF57667">
    <property type="entry name" value="beta-beta-alpha zinc fingers"/>
    <property type="match status" value="4"/>
</dbReference>
<gene>
    <name evidence="9" type="ORF">KR093_004477</name>
</gene>
<evidence type="ECO:0000259" key="8">
    <source>
        <dbReference type="PROSITE" id="PS50157"/>
    </source>
</evidence>
<dbReference type="GO" id="GO:0008270">
    <property type="term" value="F:zinc ion binding"/>
    <property type="evidence" value="ECO:0007669"/>
    <property type="project" value="UniProtKB-KW"/>
</dbReference>
<keyword evidence="6" id="KW-0539">Nucleus</keyword>
<feature type="domain" description="C2H2-type" evidence="8">
    <location>
        <begin position="272"/>
        <end position="299"/>
    </location>
</feature>
<evidence type="ECO:0000256" key="5">
    <source>
        <dbReference type="ARBA" id="ARBA00022833"/>
    </source>
</evidence>
<dbReference type="GO" id="GO:0000981">
    <property type="term" value="F:DNA-binding transcription factor activity, RNA polymerase II-specific"/>
    <property type="evidence" value="ECO:0007669"/>
    <property type="project" value="TreeGrafter"/>
</dbReference>
<dbReference type="GO" id="GO:0032502">
    <property type="term" value="P:developmental process"/>
    <property type="evidence" value="ECO:0007669"/>
    <property type="project" value="UniProtKB-ARBA"/>
</dbReference>
<keyword evidence="2" id="KW-0479">Metal-binding</keyword>
<dbReference type="GO" id="GO:0003677">
    <property type="term" value="F:DNA binding"/>
    <property type="evidence" value="ECO:0007669"/>
    <property type="project" value="UniProtKB-ARBA"/>
</dbReference>
<evidence type="ECO:0000256" key="6">
    <source>
        <dbReference type="ARBA" id="ARBA00023242"/>
    </source>
</evidence>
<dbReference type="FunFam" id="3.30.160.60:FF:001498">
    <property type="entry name" value="Zinc finger protein 404"/>
    <property type="match status" value="1"/>
</dbReference>
<dbReference type="EMBL" id="JAJJHW010000824">
    <property type="protein sequence ID" value="KAH8381409.1"/>
    <property type="molecule type" value="Genomic_DNA"/>
</dbReference>